<dbReference type="AlphaFoldDB" id="A0A5C2SWJ2"/>
<dbReference type="Proteomes" id="UP000313359">
    <property type="component" value="Unassembled WGS sequence"/>
</dbReference>
<reference evidence="1" key="1">
    <citation type="journal article" date="2018" name="Genome Biol. Evol.">
        <title>Genomics and development of Lentinus tigrinus, a white-rot wood-decaying mushroom with dimorphic fruiting bodies.</title>
        <authorList>
            <person name="Wu B."/>
            <person name="Xu Z."/>
            <person name="Knudson A."/>
            <person name="Carlson A."/>
            <person name="Chen N."/>
            <person name="Kovaka S."/>
            <person name="LaButti K."/>
            <person name="Lipzen A."/>
            <person name="Pennachio C."/>
            <person name="Riley R."/>
            <person name="Schakwitz W."/>
            <person name="Umezawa K."/>
            <person name="Ohm R.A."/>
            <person name="Grigoriev I.V."/>
            <person name="Nagy L.G."/>
            <person name="Gibbons J."/>
            <person name="Hibbett D."/>
        </authorList>
    </citation>
    <scope>NUCLEOTIDE SEQUENCE [LARGE SCALE GENOMIC DNA]</scope>
    <source>
        <strain evidence="1">ALCF2SS1-6</strain>
    </source>
</reference>
<evidence type="ECO:0008006" key="3">
    <source>
        <dbReference type="Google" id="ProtNLM"/>
    </source>
</evidence>
<sequence length="262" mass="28526">MENLAPELLDSIFTLACTDGGFTGCSLSSVSKHVRATSRGARFYSISLTRARLQMTQFLSCFLAERAVASIYTPTIRHLHIVSIKNDKPRGGAPGDEVKPDRRIVDETAEYVENVAQLFRLVAQNLETLSLVHYHGWLRLVPLLAIECPAGGFPMLRELTIVGSDPFVAKGTALSPFYPRLARLHVGFPTHFPWDMSLVDWATRAPGITHLCLSEVNGASPAIEDLAGLPLHRCARSDIQALAVSAPATDRTSVGQRVPGPT</sequence>
<proteinExistence type="predicted"/>
<gene>
    <name evidence="1" type="ORF">L227DRAFT_22164</name>
</gene>
<dbReference type="EMBL" id="ML122250">
    <property type="protein sequence ID" value="RPD67357.1"/>
    <property type="molecule type" value="Genomic_DNA"/>
</dbReference>
<evidence type="ECO:0000313" key="1">
    <source>
        <dbReference type="EMBL" id="RPD67357.1"/>
    </source>
</evidence>
<protein>
    <recommendedName>
        <fullName evidence="3">F-box domain-containing protein</fullName>
    </recommendedName>
</protein>
<keyword evidence="2" id="KW-1185">Reference proteome</keyword>
<name>A0A5C2SWJ2_9APHY</name>
<dbReference type="OrthoDB" id="2758338at2759"/>
<organism evidence="1 2">
    <name type="scientific">Lentinus tigrinus ALCF2SS1-6</name>
    <dbReference type="NCBI Taxonomy" id="1328759"/>
    <lineage>
        <taxon>Eukaryota</taxon>
        <taxon>Fungi</taxon>
        <taxon>Dikarya</taxon>
        <taxon>Basidiomycota</taxon>
        <taxon>Agaricomycotina</taxon>
        <taxon>Agaricomycetes</taxon>
        <taxon>Polyporales</taxon>
        <taxon>Polyporaceae</taxon>
        <taxon>Lentinus</taxon>
    </lineage>
</organism>
<evidence type="ECO:0000313" key="2">
    <source>
        <dbReference type="Proteomes" id="UP000313359"/>
    </source>
</evidence>
<accession>A0A5C2SWJ2</accession>